<dbReference type="CDD" id="cd10017">
    <property type="entry name" value="B3_DNA"/>
    <property type="match status" value="2"/>
</dbReference>
<dbReference type="InterPro" id="IPR015300">
    <property type="entry name" value="DNA-bd_pseudobarrel_sf"/>
</dbReference>
<evidence type="ECO:0000256" key="4">
    <source>
        <dbReference type="ARBA" id="ARBA00023163"/>
    </source>
</evidence>
<reference evidence="7 8" key="1">
    <citation type="journal article" date="2021" name="bioRxiv">
        <title>The Gossypium anomalum genome as a resource for cotton improvement and evolutionary analysis of hybrid incompatibility.</title>
        <authorList>
            <person name="Grover C.E."/>
            <person name="Yuan D."/>
            <person name="Arick M.A."/>
            <person name="Miller E.R."/>
            <person name="Hu G."/>
            <person name="Peterson D.G."/>
            <person name="Wendel J.F."/>
            <person name="Udall J.A."/>
        </authorList>
    </citation>
    <scope>NUCLEOTIDE SEQUENCE [LARGE SCALE GENOMIC DNA]</scope>
    <source>
        <strain evidence="7">JFW-Udall</strain>
        <tissue evidence="7">Leaf</tissue>
    </source>
</reference>
<dbReference type="SUPFAM" id="SSF101936">
    <property type="entry name" value="DNA-binding pseudobarrel domain"/>
    <property type="match status" value="2"/>
</dbReference>
<dbReference type="Proteomes" id="UP000701853">
    <property type="component" value="Chromosome 3"/>
</dbReference>
<comment type="subcellular location">
    <subcellularLocation>
        <location evidence="1">Nucleus</location>
    </subcellularLocation>
</comment>
<keyword evidence="5" id="KW-0539">Nucleus</keyword>
<feature type="domain" description="TF-B3" evidence="6">
    <location>
        <begin position="32"/>
        <end position="126"/>
    </location>
</feature>
<keyword evidence="3" id="KW-0238">DNA-binding</keyword>
<evidence type="ECO:0000313" key="8">
    <source>
        <dbReference type="Proteomes" id="UP000701853"/>
    </source>
</evidence>
<feature type="domain" description="TF-B3" evidence="6">
    <location>
        <begin position="177"/>
        <end position="275"/>
    </location>
</feature>
<evidence type="ECO:0000259" key="6">
    <source>
        <dbReference type="PROSITE" id="PS50863"/>
    </source>
</evidence>
<evidence type="ECO:0000256" key="3">
    <source>
        <dbReference type="ARBA" id="ARBA00023125"/>
    </source>
</evidence>
<gene>
    <name evidence="7" type="ORF">CXB51_007125</name>
</gene>
<evidence type="ECO:0000256" key="5">
    <source>
        <dbReference type="ARBA" id="ARBA00023242"/>
    </source>
</evidence>
<name>A0A8J5YWN3_9ROSI</name>
<dbReference type="EMBL" id="JAHUZN010000003">
    <property type="protein sequence ID" value="KAG8497928.1"/>
    <property type="molecule type" value="Genomic_DNA"/>
</dbReference>
<evidence type="ECO:0000313" key="7">
    <source>
        <dbReference type="EMBL" id="KAG8497928.1"/>
    </source>
</evidence>
<keyword evidence="4" id="KW-0804">Transcription</keyword>
<accession>A0A8J5YWN3</accession>
<dbReference type="OrthoDB" id="1666376at2759"/>
<evidence type="ECO:0000256" key="2">
    <source>
        <dbReference type="ARBA" id="ARBA00023015"/>
    </source>
</evidence>
<dbReference type="Gene3D" id="2.40.330.10">
    <property type="entry name" value="DNA-binding pseudobarrel domain"/>
    <property type="match status" value="2"/>
</dbReference>
<dbReference type="PANTHER" id="PTHR31920:SF145">
    <property type="entry name" value="B3 DOMAIN-CONTAINING PROTEIN REM20-LIKE ISOFORM X1"/>
    <property type="match status" value="1"/>
</dbReference>
<protein>
    <recommendedName>
        <fullName evidence="6">TF-B3 domain-containing protein</fullName>
    </recommendedName>
</protein>
<dbReference type="InterPro" id="IPR003340">
    <property type="entry name" value="B3_DNA-bd"/>
</dbReference>
<dbReference type="Pfam" id="PF02362">
    <property type="entry name" value="B3"/>
    <property type="match status" value="2"/>
</dbReference>
<comment type="caution">
    <text evidence="7">The sequence shown here is derived from an EMBL/GenBank/DDBJ whole genome shotgun (WGS) entry which is preliminary data.</text>
</comment>
<proteinExistence type="predicted"/>
<dbReference type="PROSITE" id="PS50863">
    <property type="entry name" value="B3"/>
    <property type="match status" value="2"/>
</dbReference>
<dbReference type="InterPro" id="IPR050655">
    <property type="entry name" value="Plant_B3_domain"/>
</dbReference>
<sequence length="275" mass="31833">MNLRLCLYRQKKMRSSTKDLNSSIPNHDNRPSFFKLITHDTNANHSWRIPPAFVSTHLPKEVPTEAIFKGPSGDCWKITLCRNKRNMVIQHGWDQFYKDHSLGDDDLLVFRHNGNMCFDVQIFDKTGVERETGPMTGKHGDCSVEIKEEDDANQKNIPCPPVCKKKQRKAFSKFPYFKRCLTRCNVEHPFLLSVPSSFSKAKYIPETKKEFIFSATKQGYWKVGFVCSEIDKVFSHGWPKFVRDNELKVGNNCAFELWLLEKSKPIFSTSLICNV</sequence>
<dbReference type="GO" id="GO:0003677">
    <property type="term" value="F:DNA binding"/>
    <property type="evidence" value="ECO:0007669"/>
    <property type="project" value="UniProtKB-KW"/>
</dbReference>
<evidence type="ECO:0000256" key="1">
    <source>
        <dbReference type="ARBA" id="ARBA00004123"/>
    </source>
</evidence>
<dbReference type="AlphaFoldDB" id="A0A8J5YWN3"/>
<dbReference type="PANTHER" id="PTHR31920">
    <property type="entry name" value="B3 DOMAIN-CONTAINING"/>
    <property type="match status" value="1"/>
</dbReference>
<organism evidence="7 8">
    <name type="scientific">Gossypium anomalum</name>
    <dbReference type="NCBI Taxonomy" id="47600"/>
    <lineage>
        <taxon>Eukaryota</taxon>
        <taxon>Viridiplantae</taxon>
        <taxon>Streptophyta</taxon>
        <taxon>Embryophyta</taxon>
        <taxon>Tracheophyta</taxon>
        <taxon>Spermatophyta</taxon>
        <taxon>Magnoliopsida</taxon>
        <taxon>eudicotyledons</taxon>
        <taxon>Gunneridae</taxon>
        <taxon>Pentapetalae</taxon>
        <taxon>rosids</taxon>
        <taxon>malvids</taxon>
        <taxon>Malvales</taxon>
        <taxon>Malvaceae</taxon>
        <taxon>Malvoideae</taxon>
        <taxon>Gossypium</taxon>
    </lineage>
</organism>
<keyword evidence="2" id="KW-0805">Transcription regulation</keyword>
<keyword evidence="8" id="KW-1185">Reference proteome</keyword>
<dbReference type="GO" id="GO:0005634">
    <property type="term" value="C:nucleus"/>
    <property type="evidence" value="ECO:0007669"/>
    <property type="project" value="UniProtKB-SubCell"/>
</dbReference>
<dbReference type="SMART" id="SM01019">
    <property type="entry name" value="B3"/>
    <property type="match status" value="2"/>
</dbReference>